<accession>A0A372JBY5</accession>
<dbReference type="GO" id="GO:0004029">
    <property type="term" value="F:aldehyde dehydrogenase (NAD+) activity"/>
    <property type="evidence" value="ECO:0007669"/>
    <property type="project" value="TreeGrafter"/>
</dbReference>
<dbReference type="RefSeq" id="WP_117360869.1">
    <property type="nucleotide sequence ID" value="NZ_QURH01000959.1"/>
</dbReference>
<evidence type="ECO:0000313" key="3">
    <source>
        <dbReference type="Proteomes" id="UP000261811"/>
    </source>
</evidence>
<dbReference type="PANTHER" id="PTHR48079:SF6">
    <property type="entry name" value="NAD(P)-BINDING DOMAIN-CONTAINING PROTEIN-RELATED"/>
    <property type="match status" value="1"/>
</dbReference>
<feature type="domain" description="NAD-dependent epimerase/dehydratase" evidence="1">
    <location>
        <begin position="3"/>
        <end position="211"/>
    </location>
</feature>
<comment type="caution">
    <text evidence="2">The sequence shown here is derived from an EMBL/GenBank/DDBJ whole genome shotgun (WGS) entry which is preliminary data.</text>
</comment>
<dbReference type="InterPro" id="IPR036291">
    <property type="entry name" value="NAD(P)-bd_dom_sf"/>
</dbReference>
<dbReference type="Gene3D" id="3.40.50.720">
    <property type="entry name" value="NAD(P)-binding Rossmann-like Domain"/>
    <property type="match status" value="1"/>
</dbReference>
<dbReference type="GO" id="GO:0005737">
    <property type="term" value="C:cytoplasm"/>
    <property type="evidence" value="ECO:0007669"/>
    <property type="project" value="TreeGrafter"/>
</dbReference>
<dbReference type="AlphaFoldDB" id="A0A372JBY5"/>
<dbReference type="OrthoDB" id="9787292at2"/>
<dbReference type="InterPro" id="IPR051783">
    <property type="entry name" value="NAD(P)-dependent_oxidoreduct"/>
</dbReference>
<dbReference type="SUPFAM" id="SSF51735">
    <property type="entry name" value="NAD(P)-binding Rossmann-fold domains"/>
    <property type="match status" value="1"/>
</dbReference>
<evidence type="ECO:0000259" key="1">
    <source>
        <dbReference type="Pfam" id="PF01370"/>
    </source>
</evidence>
<dbReference type="InterPro" id="IPR001509">
    <property type="entry name" value="Epimerase_deHydtase"/>
</dbReference>
<dbReference type="Proteomes" id="UP000261811">
    <property type="component" value="Unassembled WGS sequence"/>
</dbReference>
<protein>
    <submittedName>
        <fullName evidence="2">NAD-dependent epimerase/dehydratase family protein</fullName>
    </submittedName>
</protein>
<dbReference type="EMBL" id="QURH01000959">
    <property type="protein sequence ID" value="RFU37517.1"/>
    <property type="molecule type" value="Genomic_DNA"/>
</dbReference>
<proteinExistence type="predicted"/>
<evidence type="ECO:0000313" key="2">
    <source>
        <dbReference type="EMBL" id="RFU37517.1"/>
    </source>
</evidence>
<organism evidence="2 3">
    <name type="scientific">Actinomadura logoneensis</name>
    <dbReference type="NCBI Taxonomy" id="2293572"/>
    <lineage>
        <taxon>Bacteria</taxon>
        <taxon>Bacillati</taxon>
        <taxon>Actinomycetota</taxon>
        <taxon>Actinomycetes</taxon>
        <taxon>Streptosporangiales</taxon>
        <taxon>Thermomonosporaceae</taxon>
        <taxon>Actinomadura</taxon>
    </lineage>
</organism>
<sequence>MRVFVTGASGYIGGAVIPELLQAGHEVVGLARSDEAEKKVRAVGADVLRGSIEDLDVLRAGAEESDGVIHLAFHDFFRFEESIAMDRRAIETMGAALAGSGRPMITTVAVARSGKPGEVSTEDTRQAPGSFGYIRFLNEEATVALAAEGVRASVVRLPPTVHGRGDKAFVPVLINIARERGVSGYPGDGANVWPAVHRLDAARLYRLALEGAPAGSRLHCMADEGVSTREIAEVIGRHLSLPTVSVPASDVAEHFGFLGHVISMDAPASSVRTRDLLGWEPEHPGLIADLDEGHYFASADA</sequence>
<gene>
    <name evidence="2" type="ORF">DZF91_32450</name>
</gene>
<name>A0A372JBY5_9ACTN</name>
<dbReference type="PANTHER" id="PTHR48079">
    <property type="entry name" value="PROTEIN YEEZ"/>
    <property type="match status" value="1"/>
</dbReference>
<reference evidence="2 3" key="1">
    <citation type="submission" date="2018-08" db="EMBL/GenBank/DDBJ databases">
        <title>Actinomadura jelena sp. nov., a novel Actinomycete isolated from soil in Chad.</title>
        <authorList>
            <person name="Shi L."/>
        </authorList>
    </citation>
    <scope>NUCLEOTIDE SEQUENCE [LARGE SCALE GENOMIC DNA]</scope>
    <source>
        <strain evidence="2 3">NEAU-G17</strain>
    </source>
</reference>
<dbReference type="CDD" id="cd05262">
    <property type="entry name" value="SDR_a7"/>
    <property type="match status" value="1"/>
</dbReference>
<keyword evidence="3" id="KW-1185">Reference proteome</keyword>
<dbReference type="Pfam" id="PF01370">
    <property type="entry name" value="Epimerase"/>
    <property type="match status" value="1"/>
</dbReference>